<dbReference type="eggNOG" id="COG3476">
    <property type="taxonomic scope" value="Bacteria"/>
</dbReference>
<organism evidence="7 8">
    <name type="scientific">Clostridium paraputrificum</name>
    <dbReference type="NCBI Taxonomy" id="29363"/>
    <lineage>
        <taxon>Bacteria</taxon>
        <taxon>Bacillati</taxon>
        <taxon>Bacillota</taxon>
        <taxon>Clostridia</taxon>
        <taxon>Eubacteriales</taxon>
        <taxon>Clostridiaceae</taxon>
        <taxon>Clostridium</taxon>
    </lineage>
</organism>
<dbReference type="CDD" id="cd15904">
    <property type="entry name" value="TSPO_MBR"/>
    <property type="match status" value="1"/>
</dbReference>
<comment type="similarity">
    <text evidence="2">Belongs to the TspO/BZRP family.</text>
</comment>
<evidence type="ECO:0000313" key="7">
    <source>
        <dbReference type="EMBL" id="OBY10572.1"/>
    </source>
</evidence>
<protein>
    <submittedName>
        <fullName evidence="7">TspO protein</fullName>
    </submittedName>
</protein>
<reference evidence="7 8" key="1">
    <citation type="submission" date="2016-06" db="EMBL/GenBank/DDBJ databases">
        <authorList>
            <person name="Kjaerup R.B."/>
            <person name="Dalgaard T.S."/>
            <person name="Juul-Madsen H.R."/>
        </authorList>
    </citation>
    <scope>NUCLEOTIDE SEQUENCE [LARGE SCALE GENOMIC DNA]</scope>
    <source>
        <strain evidence="7 8">373-A1</strain>
    </source>
</reference>
<keyword evidence="4 6" id="KW-1133">Transmembrane helix</keyword>
<dbReference type="InterPro" id="IPR038330">
    <property type="entry name" value="TspO/MBR-related_sf"/>
</dbReference>
<proteinExistence type="inferred from homology"/>
<dbReference type="GO" id="GO:0033013">
    <property type="term" value="P:tetrapyrrole metabolic process"/>
    <property type="evidence" value="ECO:0007669"/>
    <property type="project" value="UniProtKB-ARBA"/>
</dbReference>
<keyword evidence="8" id="KW-1185">Reference proteome</keyword>
<dbReference type="OrthoDB" id="9795496at2"/>
<dbReference type="EMBL" id="MAPZ01000019">
    <property type="protein sequence ID" value="OBY10572.1"/>
    <property type="molecule type" value="Genomic_DNA"/>
</dbReference>
<comment type="caution">
    <text evidence="7">The sequence shown here is derived from an EMBL/GenBank/DDBJ whole genome shotgun (WGS) entry which is preliminary data.</text>
</comment>
<feature type="transmembrane region" description="Helical" evidence="6">
    <location>
        <begin position="88"/>
        <end position="108"/>
    </location>
</feature>
<evidence type="ECO:0000256" key="4">
    <source>
        <dbReference type="ARBA" id="ARBA00022989"/>
    </source>
</evidence>
<evidence type="ECO:0000256" key="2">
    <source>
        <dbReference type="ARBA" id="ARBA00007524"/>
    </source>
</evidence>
<feature type="transmembrane region" description="Helical" evidence="6">
    <location>
        <begin position="114"/>
        <end position="133"/>
    </location>
</feature>
<dbReference type="Gene3D" id="1.20.1260.100">
    <property type="entry name" value="TspO/MBR protein"/>
    <property type="match status" value="1"/>
</dbReference>
<feature type="transmembrane region" description="Helical" evidence="6">
    <location>
        <begin position="12"/>
        <end position="34"/>
    </location>
</feature>
<evidence type="ECO:0000256" key="3">
    <source>
        <dbReference type="ARBA" id="ARBA00022692"/>
    </source>
</evidence>
<dbReference type="FunFam" id="1.20.1260.100:FF:000001">
    <property type="entry name" value="translocator protein 2"/>
    <property type="match status" value="1"/>
</dbReference>
<dbReference type="RefSeq" id="WP_027098240.1">
    <property type="nucleotide sequence ID" value="NZ_JAQLCW010000002.1"/>
</dbReference>
<accession>A0A1B8RP22</accession>
<dbReference type="AlphaFoldDB" id="A0A1B8RP22"/>
<gene>
    <name evidence="7" type="ORF">CP373A1_08660</name>
</gene>
<dbReference type="GeneID" id="42776066"/>
<evidence type="ECO:0000256" key="5">
    <source>
        <dbReference type="ARBA" id="ARBA00023136"/>
    </source>
</evidence>
<dbReference type="Pfam" id="PF03073">
    <property type="entry name" value="TspO_MBR"/>
    <property type="match status" value="1"/>
</dbReference>
<keyword evidence="5 6" id="KW-0472">Membrane</keyword>
<dbReference type="PIRSF" id="PIRSF005859">
    <property type="entry name" value="PBR"/>
    <property type="match status" value="1"/>
</dbReference>
<dbReference type="InterPro" id="IPR004307">
    <property type="entry name" value="TspO_MBR"/>
</dbReference>
<dbReference type="PANTHER" id="PTHR10057:SF0">
    <property type="entry name" value="TRANSLOCATOR PROTEIN"/>
    <property type="match status" value="1"/>
</dbReference>
<feature type="transmembrane region" description="Helical" evidence="6">
    <location>
        <begin position="54"/>
        <end position="76"/>
    </location>
</feature>
<dbReference type="Proteomes" id="UP000092714">
    <property type="component" value="Unassembled WGS sequence"/>
</dbReference>
<name>A0A1B8RP22_9CLOT</name>
<keyword evidence="3 6" id="KW-0812">Transmembrane</keyword>
<dbReference type="PANTHER" id="PTHR10057">
    <property type="entry name" value="PERIPHERAL-TYPE BENZODIAZEPINE RECEPTOR"/>
    <property type="match status" value="1"/>
</dbReference>
<sequence length="168" mass="19703">MGKIFKVNGKFKILPFIGLTILPMIGGVGIGYLIRNSINIYGKLDKPIFSPPSFVFIVVWTILYLLMGFASYRIYMIRDSGKDIGTSLFFYIIQLLLNYLWPVIFFSFRLYGMAFIELIVLFIFVVITFIKFIKLDKIAGFLFIPYMAWLIFAAVLNYFVWWKNEMYI</sequence>
<evidence type="ECO:0000256" key="1">
    <source>
        <dbReference type="ARBA" id="ARBA00004141"/>
    </source>
</evidence>
<dbReference type="GO" id="GO:0016020">
    <property type="term" value="C:membrane"/>
    <property type="evidence" value="ECO:0007669"/>
    <property type="project" value="UniProtKB-SubCell"/>
</dbReference>
<feature type="transmembrane region" description="Helical" evidence="6">
    <location>
        <begin position="140"/>
        <end position="161"/>
    </location>
</feature>
<comment type="subcellular location">
    <subcellularLocation>
        <location evidence="1">Membrane</location>
        <topology evidence="1">Multi-pass membrane protein</topology>
    </subcellularLocation>
</comment>
<evidence type="ECO:0000313" key="8">
    <source>
        <dbReference type="Proteomes" id="UP000092714"/>
    </source>
</evidence>
<evidence type="ECO:0000256" key="6">
    <source>
        <dbReference type="SAM" id="Phobius"/>
    </source>
</evidence>